<gene>
    <name evidence="4" type="ORF">PIB30_004722</name>
</gene>
<keyword evidence="1" id="KW-0479">Metal-binding</keyword>
<evidence type="ECO:0000313" key="5">
    <source>
        <dbReference type="Proteomes" id="UP001341840"/>
    </source>
</evidence>
<dbReference type="InterPro" id="IPR013087">
    <property type="entry name" value="Znf_C2H2_type"/>
</dbReference>
<sequence length="251" mass="27791">MPKTHQPEHAFSMNDRMGKTKTSTKPDHRHFKLDNDLMSKIMKNNPSVMEKFFEKVVLRPPGGVGTGIRIVHSYDTNNNTKPVRNHVDDQIHHHDDPNNDSLNVAADADGVKVAAADTADGGKVAAADSDGGDEAGIRSLPYKKHGPYTCPKCKVVFLTSQKFAAHKSSHYKHESKDEKKKRKALKMMRRNKKKAHEIQQQFMNNAAGGEGSSTLHEVKVEYQPCCHNNLDAPPGFPVPLGGVKIKAEPFP</sequence>
<accession>A0ABU6S473</accession>
<feature type="region of interest" description="Disordered" evidence="2">
    <location>
        <begin position="1"/>
        <end position="31"/>
    </location>
</feature>
<dbReference type="PROSITE" id="PS00028">
    <property type="entry name" value="ZINC_FINGER_C2H2_1"/>
    <property type="match status" value="1"/>
</dbReference>
<keyword evidence="1" id="KW-0863">Zinc-finger</keyword>
<comment type="caution">
    <text evidence="4">The sequence shown here is derived from an EMBL/GenBank/DDBJ whole genome shotgun (WGS) entry which is preliminary data.</text>
</comment>
<keyword evidence="1" id="KW-0862">Zinc</keyword>
<proteinExistence type="predicted"/>
<keyword evidence="5" id="KW-1185">Reference proteome</keyword>
<organism evidence="4 5">
    <name type="scientific">Stylosanthes scabra</name>
    <dbReference type="NCBI Taxonomy" id="79078"/>
    <lineage>
        <taxon>Eukaryota</taxon>
        <taxon>Viridiplantae</taxon>
        <taxon>Streptophyta</taxon>
        <taxon>Embryophyta</taxon>
        <taxon>Tracheophyta</taxon>
        <taxon>Spermatophyta</taxon>
        <taxon>Magnoliopsida</taxon>
        <taxon>eudicotyledons</taxon>
        <taxon>Gunneridae</taxon>
        <taxon>Pentapetalae</taxon>
        <taxon>rosids</taxon>
        <taxon>fabids</taxon>
        <taxon>Fabales</taxon>
        <taxon>Fabaceae</taxon>
        <taxon>Papilionoideae</taxon>
        <taxon>50 kb inversion clade</taxon>
        <taxon>dalbergioids sensu lato</taxon>
        <taxon>Dalbergieae</taxon>
        <taxon>Pterocarpus clade</taxon>
        <taxon>Stylosanthes</taxon>
    </lineage>
</organism>
<feature type="domain" description="C2H2-type" evidence="3">
    <location>
        <begin position="148"/>
        <end position="175"/>
    </location>
</feature>
<dbReference type="Proteomes" id="UP001341840">
    <property type="component" value="Unassembled WGS sequence"/>
</dbReference>
<protein>
    <recommendedName>
        <fullName evidence="3">C2H2-type domain-containing protein</fullName>
    </recommendedName>
</protein>
<evidence type="ECO:0000313" key="4">
    <source>
        <dbReference type="EMBL" id="MED6130858.1"/>
    </source>
</evidence>
<evidence type="ECO:0000256" key="2">
    <source>
        <dbReference type="SAM" id="MobiDB-lite"/>
    </source>
</evidence>
<name>A0ABU6S473_9FABA</name>
<dbReference type="EMBL" id="JASCZI010060424">
    <property type="protein sequence ID" value="MED6130858.1"/>
    <property type="molecule type" value="Genomic_DNA"/>
</dbReference>
<evidence type="ECO:0000256" key="1">
    <source>
        <dbReference type="PROSITE-ProRule" id="PRU00042"/>
    </source>
</evidence>
<dbReference type="PROSITE" id="PS50157">
    <property type="entry name" value="ZINC_FINGER_C2H2_2"/>
    <property type="match status" value="1"/>
</dbReference>
<reference evidence="4 5" key="1">
    <citation type="journal article" date="2023" name="Plants (Basel)">
        <title>Bridging the Gap: Combining Genomics and Transcriptomics Approaches to Understand Stylosanthes scabra, an Orphan Legume from the Brazilian Caatinga.</title>
        <authorList>
            <person name="Ferreira-Neto J.R.C."/>
            <person name="da Silva M.D."/>
            <person name="Binneck E."/>
            <person name="de Melo N.F."/>
            <person name="da Silva R.H."/>
            <person name="de Melo A.L.T.M."/>
            <person name="Pandolfi V."/>
            <person name="Bustamante F.O."/>
            <person name="Brasileiro-Vidal A.C."/>
            <person name="Benko-Iseppon A.M."/>
        </authorList>
    </citation>
    <scope>NUCLEOTIDE SEQUENCE [LARGE SCALE GENOMIC DNA]</scope>
    <source>
        <tissue evidence="4">Leaves</tissue>
    </source>
</reference>
<evidence type="ECO:0000259" key="3">
    <source>
        <dbReference type="PROSITE" id="PS50157"/>
    </source>
</evidence>